<evidence type="ECO:0000256" key="4">
    <source>
        <dbReference type="ARBA" id="ARBA00022692"/>
    </source>
</evidence>
<evidence type="ECO:0000256" key="6">
    <source>
        <dbReference type="ARBA" id="ARBA00023065"/>
    </source>
</evidence>
<keyword evidence="5 9" id="KW-1133">Transmembrane helix</keyword>
<dbReference type="Gene3D" id="3.30.70.2170">
    <property type="match status" value="1"/>
</dbReference>
<evidence type="ECO:0000256" key="2">
    <source>
        <dbReference type="ARBA" id="ARBA00009904"/>
    </source>
</evidence>
<dbReference type="RefSeq" id="WP_150310356.1">
    <property type="nucleotide sequence ID" value="NZ_VMSO01000003.1"/>
</dbReference>
<dbReference type="Gene3D" id="3.30.70.2750">
    <property type="match status" value="1"/>
</dbReference>
<dbReference type="Gene3D" id="1.20.1460.20">
    <property type="match status" value="1"/>
</dbReference>
<evidence type="ECO:0000256" key="7">
    <source>
        <dbReference type="ARBA" id="ARBA00023136"/>
    </source>
</evidence>
<dbReference type="EMBL" id="VMSO01000003">
    <property type="protein sequence ID" value="KAA8502282.1"/>
    <property type="molecule type" value="Genomic_DNA"/>
</dbReference>
<keyword evidence="4 9" id="KW-0812">Transmembrane</keyword>
<dbReference type="PANTHER" id="PTHR11629">
    <property type="entry name" value="VACUOLAR PROTON ATPASES"/>
    <property type="match status" value="1"/>
</dbReference>
<dbReference type="GO" id="GO:0007035">
    <property type="term" value="P:vacuolar acidification"/>
    <property type="evidence" value="ECO:0007669"/>
    <property type="project" value="TreeGrafter"/>
</dbReference>
<name>A0A5M9I4D4_9FIRM</name>
<feature type="transmembrane region" description="Helical" evidence="9">
    <location>
        <begin position="407"/>
        <end position="427"/>
    </location>
</feature>
<keyword evidence="3" id="KW-0813">Transport</keyword>
<dbReference type="Pfam" id="PF01496">
    <property type="entry name" value="V_ATPase_I"/>
    <property type="match status" value="2"/>
</dbReference>
<feature type="transmembrane region" description="Helical" evidence="9">
    <location>
        <begin position="494"/>
        <end position="518"/>
    </location>
</feature>
<keyword evidence="6" id="KW-0406">Ion transport</keyword>
<reference evidence="10" key="1">
    <citation type="submission" date="2019-07" db="EMBL/GenBank/DDBJ databases">
        <authorList>
            <person name="Wongkuna S."/>
            <person name="Scaria J."/>
        </authorList>
    </citation>
    <scope>NUCLEOTIDE SEQUENCE [LARGE SCALE GENOMIC DNA]</scope>
    <source>
        <strain evidence="10">SW178</strain>
    </source>
</reference>
<dbReference type="GO" id="GO:0016471">
    <property type="term" value="C:vacuolar proton-transporting V-type ATPase complex"/>
    <property type="evidence" value="ECO:0007669"/>
    <property type="project" value="TreeGrafter"/>
</dbReference>
<evidence type="ECO:0000256" key="9">
    <source>
        <dbReference type="SAM" id="Phobius"/>
    </source>
</evidence>
<dbReference type="PANTHER" id="PTHR11629:SF63">
    <property type="entry name" value="V-TYPE PROTON ATPASE SUBUNIT A"/>
    <property type="match status" value="1"/>
</dbReference>
<comment type="similarity">
    <text evidence="2">Belongs to the V-ATPase 116 kDa subunit family.</text>
</comment>
<dbReference type="OrthoDB" id="9803814at2"/>
<dbReference type="GO" id="GO:0033179">
    <property type="term" value="C:proton-transporting V-type ATPase, V0 domain"/>
    <property type="evidence" value="ECO:0007669"/>
    <property type="project" value="InterPro"/>
</dbReference>
<feature type="coiled-coil region" evidence="8">
    <location>
        <begin position="233"/>
        <end position="260"/>
    </location>
</feature>
<dbReference type="GO" id="GO:0051117">
    <property type="term" value="F:ATPase binding"/>
    <property type="evidence" value="ECO:0007669"/>
    <property type="project" value="TreeGrafter"/>
</dbReference>
<keyword evidence="8" id="KW-0175">Coiled coil</keyword>
<evidence type="ECO:0000256" key="3">
    <source>
        <dbReference type="ARBA" id="ARBA00022448"/>
    </source>
</evidence>
<dbReference type="InterPro" id="IPR002490">
    <property type="entry name" value="V-ATPase_116kDa_su"/>
</dbReference>
<feature type="transmembrane region" description="Helical" evidence="9">
    <location>
        <begin position="530"/>
        <end position="548"/>
    </location>
</feature>
<keyword evidence="11" id="KW-1185">Reference proteome</keyword>
<comment type="caution">
    <text evidence="10">The sequence shown here is derived from an EMBL/GenBank/DDBJ whole genome shotgun (WGS) entry which is preliminary data.</text>
</comment>
<accession>A0A5M9I4D4</accession>
<protein>
    <submittedName>
        <fullName evidence="10">V-type ATP synthase subunit I</fullName>
    </submittedName>
</protein>
<sequence length="673" mass="74915">MAVLKMQRISICALKKDRKAILEKLQSLGTLEVDHILDEDEDFHRMDTVGQKQGFEKAAASVDQALDILERYVPEEKSVFSALEGKKLISVEEGMKVQEERRDLLRTAKQIYDLDREHAEQLASVTKLTNSIESLTPWLALDVPLKAMKTDRTVFFPGTMPGGTTAAKVYEVLAEKAPDTESADVHIISQEQSTVYLAVICLKEEAGAIEDALRSEGFARASQTWEEVPARQKEQLEQQISEYREKVSGIEEKITALASERERLKIVADYYRVRADKYEVLGTLPQSERTFVISGYIPEAVAGSVADGLMKKYDCMVDVEELKEDEEPPVILKNNPFSANMEGVVESYGLPVKGEIDPTTIMSFFYVFFFGMMLSDAAYGVIVSIVCGILVLKFPRMSPGMKKSLKLFFYCGLSTIVWGVLFGGYFGNIVDIVSAKFLGTTITPPALWFVPLNEPMKLLLYSLLFGVIHLFTGLAIKGYLCIRDGKIMDFFCDVVLWFMLLIGLILMLLPSDLFASIAQMEIVFPGWLNTTAKALAIIGAVGIVLMSGRSNKNPALRIALGAYDLYNITGWLSDVLSYSRLLALGLATGVIASVINQMGSMLPNNVIGIIFFILIFIVGHAMNLAINLLGAYVHTNRLQFVEFFGKFYEGGGRPFNPFRENTKYAEIKEETLS</sequence>
<gene>
    <name evidence="10" type="ORF">FNY66_03935</name>
</gene>
<dbReference type="GO" id="GO:0046961">
    <property type="term" value="F:proton-transporting ATPase activity, rotational mechanism"/>
    <property type="evidence" value="ECO:0007669"/>
    <property type="project" value="InterPro"/>
</dbReference>
<comment type="subcellular location">
    <subcellularLocation>
        <location evidence="1">Membrane</location>
        <topology evidence="1">Multi-pass membrane protein</topology>
    </subcellularLocation>
</comment>
<feature type="transmembrane region" description="Helical" evidence="9">
    <location>
        <begin position="364"/>
        <end position="395"/>
    </location>
</feature>
<feature type="transmembrane region" description="Helical" evidence="9">
    <location>
        <begin position="458"/>
        <end position="482"/>
    </location>
</feature>
<evidence type="ECO:0000313" key="10">
    <source>
        <dbReference type="EMBL" id="KAA8502282.1"/>
    </source>
</evidence>
<dbReference type="Proteomes" id="UP000322025">
    <property type="component" value="Unassembled WGS sequence"/>
</dbReference>
<feature type="transmembrane region" description="Helical" evidence="9">
    <location>
        <begin position="606"/>
        <end position="629"/>
    </location>
</feature>
<feature type="transmembrane region" description="Helical" evidence="9">
    <location>
        <begin position="581"/>
        <end position="600"/>
    </location>
</feature>
<organism evidence="10 11">
    <name type="scientific">Mediterraneibacter catenae</name>
    <dbReference type="NCBI Taxonomy" id="2594882"/>
    <lineage>
        <taxon>Bacteria</taxon>
        <taxon>Bacillati</taxon>
        <taxon>Bacillota</taxon>
        <taxon>Clostridia</taxon>
        <taxon>Lachnospirales</taxon>
        <taxon>Lachnospiraceae</taxon>
        <taxon>Mediterraneibacter</taxon>
    </lineage>
</organism>
<evidence type="ECO:0000256" key="5">
    <source>
        <dbReference type="ARBA" id="ARBA00022989"/>
    </source>
</evidence>
<keyword evidence="7 9" id="KW-0472">Membrane</keyword>
<dbReference type="AlphaFoldDB" id="A0A5M9I4D4"/>
<proteinExistence type="inferred from homology"/>
<evidence type="ECO:0000256" key="1">
    <source>
        <dbReference type="ARBA" id="ARBA00004141"/>
    </source>
</evidence>
<evidence type="ECO:0000313" key="11">
    <source>
        <dbReference type="Proteomes" id="UP000322025"/>
    </source>
</evidence>
<evidence type="ECO:0000256" key="8">
    <source>
        <dbReference type="SAM" id="Coils"/>
    </source>
</evidence>